<gene>
    <name evidence="1" type="ordered locus">GFO_0175</name>
</gene>
<reference evidence="1 2" key="1">
    <citation type="journal article" date="2006" name="Environ. Microbiol.">
        <title>Whole genome analysis of the marine Bacteroidetes'Gramella forsetii' reveals adaptations to degradation of polymeric organic matter.</title>
        <authorList>
            <person name="Bauer M."/>
            <person name="Kube M."/>
            <person name="Teeling H."/>
            <person name="Richter M."/>
            <person name="Lombardot T."/>
            <person name="Allers E."/>
            <person name="Wuerdemann C.A."/>
            <person name="Quast C."/>
            <person name="Kuhl H."/>
            <person name="Knaust F."/>
            <person name="Woebken D."/>
            <person name="Bischof K."/>
            <person name="Mussmann M."/>
            <person name="Choudhuri J.V."/>
            <person name="Meyer F."/>
            <person name="Reinhardt R."/>
            <person name="Amann R.I."/>
            <person name="Gloeckner F.O."/>
        </authorList>
    </citation>
    <scope>NUCLEOTIDE SEQUENCE [LARGE SCALE GENOMIC DNA]</scope>
    <source>
        <strain evidence="2">DSM 17595 / CGMCC 1.15422 / KT0803</strain>
    </source>
</reference>
<dbReference type="AlphaFoldDB" id="A0LXR7"/>
<accession>A0LXR7</accession>
<dbReference type="Proteomes" id="UP000000755">
    <property type="component" value="Chromosome"/>
</dbReference>
<proteinExistence type="predicted"/>
<evidence type="ECO:0000313" key="1">
    <source>
        <dbReference type="EMBL" id="CAL65162.1"/>
    </source>
</evidence>
<name>A0LXR7_CHRFK</name>
<dbReference type="HOGENOM" id="CLU_2770106_0_0_10"/>
<protein>
    <submittedName>
        <fullName evidence="1">Uncharacterized protein</fullName>
    </submittedName>
</protein>
<evidence type="ECO:0000313" key="2">
    <source>
        <dbReference type="Proteomes" id="UP000000755"/>
    </source>
</evidence>
<dbReference type="KEGG" id="gfo:GFO_0175"/>
<dbReference type="EMBL" id="CU207366">
    <property type="protein sequence ID" value="CAL65162.1"/>
    <property type="molecule type" value="Genomic_DNA"/>
</dbReference>
<sequence>MLHIPKFNSNHLFKLYTTRTFEYRFLNLFNKNYGRFTNLRNAFLGFRVFNDLIFKHCLFDLIIMEVMPK</sequence>
<dbReference type="STRING" id="411154.GFO_0175"/>
<organism evidence="1 2">
    <name type="scientific">Christiangramia forsetii (strain DSM 17595 / CGMCC 1.15422 / KT0803)</name>
    <name type="common">Gramella forsetii</name>
    <dbReference type="NCBI Taxonomy" id="411154"/>
    <lineage>
        <taxon>Bacteria</taxon>
        <taxon>Pseudomonadati</taxon>
        <taxon>Bacteroidota</taxon>
        <taxon>Flavobacteriia</taxon>
        <taxon>Flavobacteriales</taxon>
        <taxon>Flavobacteriaceae</taxon>
        <taxon>Christiangramia</taxon>
    </lineage>
</organism>